<comment type="caution">
    <text evidence="2">The sequence shown here is derived from an EMBL/GenBank/DDBJ whole genome shotgun (WGS) entry which is preliminary data.</text>
</comment>
<protein>
    <submittedName>
        <fullName evidence="2">Permease</fullName>
    </submittedName>
</protein>
<keyword evidence="3" id="KW-1185">Reference proteome</keyword>
<keyword evidence="1" id="KW-1133">Transmembrane helix</keyword>
<evidence type="ECO:0000313" key="2">
    <source>
        <dbReference type="EMBL" id="MDD0813497.1"/>
    </source>
</evidence>
<feature type="transmembrane region" description="Helical" evidence="1">
    <location>
        <begin position="30"/>
        <end position="53"/>
    </location>
</feature>
<dbReference type="EMBL" id="JAQSIO010000001">
    <property type="protein sequence ID" value="MDD0813497.1"/>
    <property type="molecule type" value="Genomic_DNA"/>
</dbReference>
<dbReference type="Proteomes" id="UP001528672">
    <property type="component" value="Unassembled WGS sequence"/>
</dbReference>
<gene>
    <name evidence="2" type="ORF">PSQ39_02520</name>
</gene>
<evidence type="ECO:0000313" key="3">
    <source>
        <dbReference type="Proteomes" id="UP001528672"/>
    </source>
</evidence>
<dbReference type="PANTHER" id="PTHR37946:SF1">
    <property type="entry name" value="SLL1969 PROTEIN"/>
    <property type="match status" value="1"/>
</dbReference>
<dbReference type="SUPFAM" id="SSF53474">
    <property type="entry name" value="alpha/beta-Hydrolases"/>
    <property type="match status" value="1"/>
</dbReference>
<keyword evidence="1" id="KW-0472">Membrane</keyword>
<name>A0ABT5MC54_9BURK</name>
<dbReference type="InterPro" id="IPR029058">
    <property type="entry name" value="AB_hydrolase_fold"/>
</dbReference>
<dbReference type="Gene3D" id="3.40.50.1820">
    <property type="entry name" value="alpha/beta hydrolase"/>
    <property type="match status" value="1"/>
</dbReference>
<proteinExistence type="predicted"/>
<keyword evidence="1" id="KW-0812">Transmembrane</keyword>
<organism evidence="2 3">
    <name type="scientific">Curvibacter microcysteis</name>
    <dbReference type="NCBI Taxonomy" id="3026419"/>
    <lineage>
        <taxon>Bacteria</taxon>
        <taxon>Pseudomonadati</taxon>
        <taxon>Pseudomonadota</taxon>
        <taxon>Betaproteobacteria</taxon>
        <taxon>Burkholderiales</taxon>
        <taxon>Comamonadaceae</taxon>
        <taxon>Curvibacter</taxon>
    </lineage>
</organism>
<dbReference type="RefSeq" id="WP_273925016.1">
    <property type="nucleotide sequence ID" value="NZ_JAQSIO010000001.1"/>
</dbReference>
<dbReference type="PANTHER" id="PTHR37946">
    <property type="entry name" value="SLL1969 PROTEIN"/>
    <property type="match status" value="1"/>
</dbReference>
<accession>A0ABT5MC54</accession>
<sequence length="309" mass="33477">MIARLQRGLLALILGLAAWALLGLWARSPALALLVAGGVLSFNALVLGLEFILMARLNRREPVPQPAPGVVLRAWWVEAAAATRVFGHWQPFAANAVPDLIGPGRHPGQRPVLLLHGYVCNRGFWSPWLQAFRAQGRPFRALTLEPPFTSIDHLADQVDQAVRELTEASGLAPVVLAHSMGGLVLRAWWRARSAHGEPDGVQHAITLGTPHRGTWLARWAHTPNGVQMRLGSDWLRALAQAEPAERAARFTCVYSNTDNIVFPATSATLDGARNVLVTGVAHVALACDEALRAQVMAWIAEHDAVTLAP</sequence>
<evidence type="ECO:0000256" key="1">
    <source>
        <dbReference type="SAM" id="Phobius"/>
    </source>
</evidence>
<reference evidence="2 3" key="1">
    <citation type="submission" date="2023-02" db="EMBL/GenBank/DDBJ databases">
        <title>Bacterial whole genome sequence for Curvibacter sp. HBC28.</title>
        <authorList>
            <person name="Le V."/>
            <person name="Ko S.-R."/>
            <person name="Ahn C.-Y."/>
            <person name="Oh H.-M."/>
        </authorList>
    </citation>
    <scope>NUCLEOTIDE SEQUENCE [LARGE SCALE GENOMIC DNA]</scope>
    <source>
        <strain evidence="2 3">HBC28</strain>
    </source>
</reference>